<evidence type="ECO:0000256" key="3">
    <source>
        <dbReference type="ARBA" id="ARBA00022801"/>
    </source>
</evidence>
<evidence type="ECO:0000256" key="1">
    <source>
        <dbReference type="ARBA" id="ARBA00008668"/>
    </source>
</evidence>
<comment type="similarity">
    <text evidence="1">Belongs to the 'GDSL' lipolytic enzyme family.</text>
</comment>
<evidence type="ECO:0000313" key="6">
    <source>
        <dbReference type="Proteomes" id="UP001180020"/>
    </source>
</evidence>
<dbReference type="PANTHER" id="PTHR22835:SF663">
    <property type="entry name" value="LIPASE-LIKE"/>
    <property type="match status" value="1"/>
</dbReference>
<gene>
    <name evidence="5" type="ORF">QJS10_CPA03g00130</name>
</gene>
<dbReference type="PANTHER" id="PTHR22835">
    <property type="entry name" value="ZINC FINGER FYVE DOMAIN CONTAINING PROTEIN"/>
    <property type="match status" value="1"/>
</dbReference>
<dbReference type="SUPFAM" id="SSF52266">
    <property type="entry name" value="SGNH hydrolase"/>
    <property type="match status" value="1"/>
</dbReference>
<reference evidence="5" key="1">
    <citation type="journal article" date="2023" name="Nat. Commun.">
        <title>Diploid and tetraploid genomes of Acorus and the evolution of monocots.</title>
        <authorList>
            <person name="Ma L."/>
            <person name="Liu K.W."/>
            <person name="Li Z."/>
            <person name="Hsiao Y.Y."/>
            <person name="Qi Y."/>
            <person name="Fu T."/>
            <person name="Tang G.D."/>
            <person name="Zhang D."/>
            <person name="Sun W.H."/>
            <person name="Liu D.K."/>
            <person name="Li Y."/>
            <person name="Chen G.Z."/>
            <person name="Liu X.D."/>
            <person name="Liao X.Y."/>
            <person name="Jiang Y.T."/>
            <person name="Yu X."/>
            <person name="Hao Y."/>
            <person name="Huang J."/>
            <person name="Zhao X.W."/>
            <person name="Ke S."/>
            <person name="Chen Y.Y."/>
            <person name="Wu W.L."/>
            <person name="Hsu J.L."/>
            <person name="Lin Y.F."/>
            <person name="Huang M.D."/>
            <person name="Li C.Y."/>
            <person name="Huang L."/>
            <person name="Wang Z.W."/>
            <person name="Zhao X."/>
            <person name="Zhong W.Y."/>
            <person name="Peng D.H."/>
            <person name="Ahmad S."/>
            <person name="Lan S."/>
            <person name="Zhang J.S."/>
            <person name="Tsai W.C."/>
            <person name="Van de Peer Y."/>
            <person name="Liu Z.J."/>
        </authorList>
    </citation>
    <scope>NUCLEOTIDE SEQUENCE</scope>
    <source>
        <strain evidence="5">CP</strain>
    </source>
</reference>
<dbReference type="Pfam" id="PF00657">
    <property type="entry name" value="Lipase_GDSL"/>
    <property type="match status" value="1"/>
</dbReference>
<dbReference type="InterPro" id="IPR001087">
    <property type="entry name" value="GDSL"/>
</dbReference>
<dbReference type="Proteomes" id="UP001180020">
    <property type="component" value="Unassembled WGS sequence"/>
</dbReference>
<accession>A0AAV9F7K8</accession>
<comment type="caution">
    <text evidence="5">The sequence shown here is derived from an EMBL/GenBank/DDBJ whole genome shotgun (WGS) entry which is preliminary data.</text>
</comment>
<keyword evidence="6" id="KW-1185">Reference proteome</keyword>
<dbReference type="GO" id="GO:0016788">
    <property type="term" value="F:hydrolase activity, acting on ester bonds"/>
    <property type="evidence" value="ECO:0007669"/>
    <property type="project" value="InterPro"/>
</dbReference>
<dbReference type="AlphaFoldDB" id="A0AAV9F7K8"/>
<evidence type="ECO:0000256" key="4">
    <source>
        <dbReference type="ARBA" id="ARBA00023180"/>
    </source>
</evidence>
<dbReference type="EMBL" id="JAUJYO010000003">
    <property type="protein sequence ID" value="KAK1321965.1"/>
    <property type="molecule type" value="Genomic_DNA"/>
</dbReference>
<proteinExistence type="inferred from homology"/>
<keyword evidence="3" id="KW-0378">Hydrolase</keyword>
<evidence type="ECO:0000313" key="5">
    <source>
        <dbReference type="EMBL" id="KAK1321965.1"/>
    </source>
</evidence>
<evidence type="ECO:0000256" key="2">
    <source>
        <dbReference type="ARBA" id="ARBA00022729"/>
    </source>
</evidence>
<dbReference type="InterPro" id="IPR035669">
    <property type="entry name" value="SGNH_plant_lipase-like"/>
</dbReference>
<dbReference type="InterPro" id="IPR036514">
    <property type="entry name" value="SGNH_hydro_sf"/>
</dbReference>
<reference evidence="5" key="2">
    <citation type="submission" date="2023-06" db="EMBL/GenBank/DDBJ databases">
        <authorList>
            <person name="Ma L."/>
            <person name="Liu K.-W."/>
            <person name="Li Z."/>
            <person name="Hsiao Y.-Y."/>
            <person name="Qi Y."/>
            <person name="Fu T."/>
            <person name="Tang G."/>
            <person name="Zhang D."/>
            <person name="Sun W.-H."/>
            <person name="Liu D.-K."/>
            <person name="Li Y."/>
            <person name="Chen G.-Z."/>
            <person name="Liu X.-D."/>
            <person name="Liao X.-Y."/>
            <person name="Jiang Y.-T."/>
            <person name="Yu X."/>
            <person name="Hao Y."/>
            <person name="Huang J."/>
            <person name="Zhao X.-W."/>
            <person name="Ke S."/>
            <person name="Chen Y.-Y."/>
            <person name="Wu W.-L."/>
            <person name="Hsu J.-L."/>
            <person name="Lin Y.-F."/>
            <person name="Huang M.-D."/>
            <person name="Li C.-Y."/>
            <person name="Huang L."/>
            <person name="Wang Z.-W."/>
            <person name="Zhao X."/>
            <person name="Zhong W.-Y."/>
            <person name="Peng D.-H."/>
            <person name="Ahmad S."/>
            <person name="Lan S."/>
            <person name="Zhang J.-S."/>
            <person name="Tsai W.-C."/>
            <person name="Van De Peer Y."/>
            <person name="Liu Z.-J."/>
        </authorList>
    </citation>
    <scope>NUCLEOTIDE SEQUENCE</scope>
    <source>
        <strain evidence="5">CP</strain>
        <tissue evidence="5">Leaves</tissue>
    </source>
</reference>
<protein>
    <submittedName>
        <fullName evidence="5">GDSL esterase/lipase</fullName>
    </submittedName>
</protein>
<keyword evidence="4" id="KW-0325">Glycoprotein</keyword>
<name>A0AAV9F7K8_ACOCL</name>
<dbReference type="CDD" id="cd01837">
    <property type="entry name" value="SGNH_plant_lipase_like"/>
    <property type="match status" value="1"/>
</dbReference>
<keyword evidence="2" id="KW-0732">Signal</keyword>
<dbReference type="Gene3D" id="3.40.50.1110">
    <property type="entry name" value="SGNH hydrolase"/>
    <property type="match status" value="1"/>
</dbReference>
<organism evidence="5 6">
    <name type="scientific">Acorus calamus</name>
    <name type="common">Sweet flag</name>
    <dbReference type="NCBI Taxonomy" id="4465"/>
    <lineage>
        <taxon>Eukaryota</taxon>
        <taxon>Viridiplantae</taxon>
        <taxon>Streptophyta</taxon>
        <taxon>Embryophyta</taxon>
        <taxon>Tracheophyta</taxon>
        <taxon>Spermatophyta</taxon>
        <taxon>Magnoliopsida</taxon>
        <taxon>Liliopsida</taxon>
        <taxon>Acoraceae</taxon>
        <taxon>Acorus</taxon>
    </lineage>
</organism>
<sequence length="390" mass="43085">MNSQYIYIQTTPPQLVEMASSSPSFRPLIKLVLLTFLLGLARSKTINGRYKTIYCIGDSLADTGNLASYNVTNTPPFPYGETYFHRSTGRYSNGRLIIDFIAQEIGLPFIPPYLGGPGRHGFKWGANFAVSGATALPVSFLQAMGITPMAPMSLDVQLGWFKKFLPSICESTASCSDHFRESLFFISEFGINDYDIMLLQGIKRTQIRMFVPPVIKKIRRAIDTLIDHGARTMVVGGSIPLGCTPIYLTLFGTQNRDDYEPGTGCLKWANELSEYHDHLLQKEIQRARRKHSHATIAFADYYSILKLVFRSPNEYGFSSGRALIACCGGGGPYNVNMTNGCLGNTGKSGLSICRDPWSLVSWDGLHLTEAAYRVIARALSEGPYSVPPLA</sequence>